<feature type="non-terminal residue" evidence="1">
    <location>
        <position position="1"/>
    </location>
</feature>
<sequence length="121" mass="12964">GALLPGDNFATHPRSTSKSFLRRDHKLFGHPPNSASGQNDRERSLQATFLGLMEAFPRLNDGFITPSPSSTPTSTRKTSRASSSSPGRTKPSLPPSSLTPASPITQPATRNKQNSELLIVP</sequence>
<protein>
    <submittedName>
        <fullName evidence="1">7783_t:CDS:1</fullName>
    </submittedName>
</protein>
<proteinExistence type="predicted"/>
<dbReference type="Proteomes" id="UP000789525">
    <property type="component" value="Unassembled WGS sequence"/>
</dbReference>
<keyword evidence="2" id="KW-1185">Reference proteome</keyword>
<evidence type="ECO:0000313" key="2">
    <source>
        <dbReference type="Proteomes" id="UP000789525"/>
    </source>
</evidence>
<feature type="non-terminal residue" evidence="1">
    <location>
        <position position="121"/>
    </location>
</feature>
<organism evidence="1 2">
    <name type="scientific">Acaulospora colombiana</name>
    <dbReference type="NCBI Taxonomy" id="27376"/>
    <lineage>
        <taxon>Eukaryota</taxon>
        <taxon>Fungi</taxon>
        <taxon>Fungi incertae sedis</taxon>
        <taxon>Mucoromycota</taxon>
        <taxon>Glomeromycotina</taxon>
        <taxon>Glomeromycetes</taxon>
        <taxon>Diversisporales</taxon>
        <taxon>Acaulosporaceae</taxon>
        <taxon>Acaulospora</taxon>
    </lineage>
</organism>
<accession>A0ACA9R2C6</accession>
<comment type="caution">
    <text evidence="1">The sequence shown here is derived from an EMBL/GenBank/DDBJ whole genome shotgun (WGS) entry which is preliminary data.</text>
</comment>
<dbReference type="EMBL" id="CAJVPT010066365">
    <property type="protein sequence ID" value="CAG8773286.1"/>
    <property type="molecule type" value="Genomic_DNA"/>
</dbReference>
<name>A0ACA9R2C6_9GLOM</name>
<evidence type="ECO:0000313" key="1">
    <source>
        <dbReference type="EMBL" id="CAG8773286.1"/>
    </source>
</evidence>
<reference evidence="1" key="1">
    <citation type="submission" date="2021-06" db="EMBL/GenBank/DDBJ databases">
        <authorList>
            <person name="Kallberg Y."/>
            <person name="Tangrot J."/>
            <person name="Rosling A."/>
        </authorList>
    </citation>
    <scope>NUCLEOTIDE SEQUENCE</scope>
    <source>
        <strain evidence="1">CL356</strain>
    </source>
</reference>
<gene>
    <name evidence="1" type="ORF">ACOLOM_LOCUS13933</name>
</gene>